<dbReference type="EMBL" id="KE125226">
    <property type="protein sequence ID" value="EPB70086.1"/>
    <property type="molecule type" value="Genomic_DNA"/>
</dbReference>
<feature type="domain" description="Solute carrier family 3 member 2 N-terminal" evidence="3">
    <location>
        <begin position="39"/>
        <end position="86"/>
    </location>
</feature>
<keyword evidence="2" id="KW-0812">Transmembrane</keyword>
<protein>
    <recommendedName>
        <fullName evidence="3">Solute carrier family 3 member 2 N-terminal domain-containing protein</fullName>
    </recommendedName>
</protein>
<sequence>MQLQVSPRKLNSTMSTTTESTCDKGSSISKSDNDSYLKPLIGLTAEQLKIAQQTTFWKFWRITVIVLFWLIWASMVAGAIVIIVVNNGDVPSTTTTASVRTTTL</sequence>
<name>A0A0D6LJG5_9BILA</name>
<dbReference type="AlphaFoldDB" id="A0A0D6LJG5"/>
<gene>
    <name evidence="4" type="ORF">ANCCEY_10828</name>
</gene>
<reference evidence="4 5" key="1">
    <citation type="submission" date="2013-05" db="EMBL/GenBank/DDBJ databases">
        <title>Draft genome of the parasitic nematode Anyclostoma ceylanicum.</title>
        <authorList>
            <person name="Mitreva M."/>
        </authorList>
    </citation>
    <scope>NUCLEOTIDE SEQUENCE [LARGE SCALE GENOMIC DNA]</scope>
</reference>
<keyword evidence="2" id="KW-1133">Transmembrane helix</keyword>
<evidence type="ECO:0000256" key="1">
    <source>
        <dbReference type="SAM" id="MobiDB-lite"/>
    </source>
</evidence>
<dbReference type="Pfam" id="PF16028">
    <property type="entry name" value="SLC3A2_N"/>
    <property type="match status" value="1"/>
</dbReference>
<keyword evidence="5" id="KW-1185">Reference proteome</keyword>
<feature type="compositionally biased region" description="Polar residues" evidence="1">
    <location>
        <begin position="1"/>
        <end position="30"/>
    </location>
</feature>
<accession>A0A0D6LJG5</accession>
<feature type="region of interest" description="Disordered" evidence="1">
    <location>
        <begin position="1"/>
        <end position="31"/>
    </location>
</feature>
<organism evidence="4 5">
    <name type="scientific">Ancylostoma ceylanicum</name>
    <dbReference type="NCBI Taxonomy" id="53326"/>
    <lineage>
        <taxon>Eukaryota</taxon>
        <taxon>Metazoa</taxon>
        <taxon>Ecdysozoa</taxon>
        <taxon>Nematoda</taxon>
        <taxon>Chromadorea</taxon>
        <taxon>Rhabditida</taxon>
        <taxon>Rhabditina</taxon>
        <taxon>Rhabditomorpha</taxon>
        <taxon>Strongyloidea</taxon>
        <taxon>Ancylostomatidae</taxon>
        <taxon>Ancylostomatinae</taxon>
        <taxon>Ancylostoma</taxon>
    </lineage>
</organism>
<evidence type="ECO:0000313" key="5">
    <source>
        <dbReference type="Proteomes" id="UP000054495"/>
    </source>
</evidence>
<evidence type="ECO:0000256" key="2">
    <source>
        <dbReference type="SAM" id="Phobius"/>
    </source>
</evidence>
<dbReference type="Proteomes" id="UP000054495">
    <property type="component" value="Unassembled WGS sequence"/>
</dbReference>
<dbReference type="InterPro" id="IPR031984">
    <property type="entry name" value="SLC3A2_N"/>
</dbReference>
<proteinExistence type="predicted"/>
<feature type="transmembrane region" description="Helical" evidence="2">
    <location>
        <begin position="59"/>
        <end position="85"/>
    </location>
</feature>
<evidence type="ECO:0000259" key="3">
    <source>
        <dbReference type="Pfam" id="PF16028"/>
    </source>
</evidence>
<evidence type="ECO:0000313" key="4">
    <source>
        <dbReference type="EMBL" id="EPB70086.1"/>
    </source>
</evidence>
<keyword evidence="2" id="KW-0472">Membrane</keyword>